<comment type="subunit">
    <text evidence="5">Homodimer.</text>
</comment>
<reference evidence="6 7" key="1">
    <citation type="journal article" date="2020" name="Microorganisms">
        <title>Osmotic Adaptation and Compatible Solute Biosynthesis of Phototrophic Bacteria as Revealed from Genome Analyses.</title>
        <authorList>
            <person name="Imhoff J.F."/>
            <person name="Rahn T."/>
            <person name="Kunzel S."/>
            <person name="Keller A."/>
            <person name="Neulinger S.C."/>
        </authorList>
    </citation>
    <scope>NUCLEOTIDE SEQUENCE [LARGE SCALE GENOMIC DNA]</scope>
    <source>
        <strain evidence="6 7">DSM 6210</strain>
    </source>
</reference>
<dbReference type="Proteomes" id="UP000748752">
    <property type="component" value="Unassembled WGS sequence"/>
</dbReference>
<keyword evidence="5" id="KW-0698">rRNA processing</keyword>
<proteinExistence type="inferred from homology"/>
<evidence type="ECO:0000256" key="4">
    <source>
        <dbReference type="ARBA" id="ARBA00038303"/>
    </source>
</evidence>
<keyword evidence="3 5" id="KW-0949">S-adenosyl-L-methionine</keyword>
<comment type="subcellular location">
    <subcellularLocation>
        <location evidence="5">Cytoplasm</location>
    </subcellularLocation>
</comment>
<protein>
    <recommendedName>
        <fullName evidence="5">Ribosomal RNA large subunit methyltransferase H</fullName>
        <ecNumber evidence="5">2.1.1.177</ecNumber>
    </recommendedName>
    <alternativeName>
        <fullName evidence="5">23S rRNA (pseudouridine1915-N3)-methyltransferase</fullName>
    </alternativeName>
    <alternativeName>
        <fullName evidence="5">23S rRNA m3Psi1915 methyltransferase</fullName>
    </alternativeName>
    <alternativeName>
        <fullName evidence="5">rRNA (pseudouridine-N3-)-methyltransferase RlmH</fullName>
    </alternativeName>
</protein>
<dbReference type="EC" id="2.1.1.177" evidence="5"/>
<dbReference type="HAMAP" id="MF_00658">
    <property type="entry name" value="23SrRNA_methyltr_H"/>
    <property type="match status" value="1"/>
</dbReference>
<dbReference type="PANTHER" id="PTHR33603:SF1">
    <property type="entry name" value="RIBOSOMAL RNA LARGE SUBUNIT METHYLTRANSFERASE H"/>
    <property type="match status" value="1"/>
</dbReference>
<keyword evidence="5" id="KW-0963">Cytoplasm</keyword>
<evidence type="ECO:0000256" key="1">
    <source>
        <dbReference type="ARBA" id="ARBA00022603"/>
    </source>
</evidence>
<evidence type="ECO:0000256" key="5">
    <source>
        <dbReference type="HAMAP-Rule" id="MF_00658"/>
    </source>
</evidence>
<comment type="catalytic activity">
    <reaction evidence="5">
        <text>pseudouridine(1915) in 23S rRNA + S-adenosyl-L-methionine = N(3)-methylpseudouridine(1915) in 23S rRNA + S-adenosyl-L-homocysteine + H(+)</text>
        <dbReference type="Rhea" id="RHEA:42752"/>
        <dbReference type="Rhea" id="RHEA-COMP:10221"/>
        <dbReference type="Rhea" id="RHEA-COMP:10222"/>
        <dbReference type="ChEBI" id="CHEBI:15378"/>
        <dbReference type="ChEBI" id="CHEBI:57856"/>
        <dbReference type="ChEBI" id="CHEBI:59789"/>
        <dbReference type="ChEBI" id="CHEBI:65314"/>
        <dbReference type="ChEBI" id="CHEBI:74486"/>
        <dbReference type="EC" id="2.1.1.177"/>
    </reaction>
</comment>
<dbReference type="EMBL" id="NRRV01000017">
    <property type="protein sequence ID" value="MBK1630864.1"/>
    <property type="molecule type" value="Genomic_DNA"/>
</dbReference>
<evidence type="ECO:0000313" key="7">
    <source>
        <dbReference type="Proteomes" id="UP000748752"/>
    </source>
</evidence>
<dbReference type="PIRSF" id="PIRSF004505">
    <property type="entry name" value="MT_bac"/>
    <property type="match status" value="1"/>
</dbReference>
<comment type="caution">
    <text evidence="6">The sequence shown here is derived from an EMBL/GenBank/DDBJ whole genome shotgun (WGS) entry which is preliminary data.</text>
</comment>
<dbReference type="Pfam" id="PF02590">
    <property type="entry name" value="SPOUT_MTase"/>
    <property type="match status" value="1"/>
</dbReference>
<feature type="binding site" evidence="5">
    <location>
        <position position="113"/>
    </location>
    <ligand>
        <name>S-adenosyl-L-methionine</name>
        <dbReference type="ChEBI" id="CHEBI:59789"/>
    </ligand>
</feature>
<dbReference type="InterPro" id="IPR029028">
    <property type="entry name" value="Alpha/beta_knot_MTases"/>
</dbReference>
<dbReference type="PANTHER" id="PTHR33603">
    <property type="entry name" value="METHYLTRANSFERASE"/>
    <property type="match status" value="1"/>
</dbReference>
<dbReference type="InterPro" id="IPR003742">
    <property type="entry name" value="RlmH-like"/>
</dbReference>
<dbReference type="Gene3D" id="3.40.1280.10">
    <property type="match status" value="1"/>
</dbReference>
<dbReference type="NCBIfam" id="NF000986">
    <property type="entry name" value="PRK00103.1-4"/>
    <property type="match status" value="1"/>
</dbReference>
<organism evidence="6 7">
    <name type="scientific">Thiohalocapsa halophila</name>
    <dbReference type="NCBI Taxonomy" id="69359"/>
    <lineage>
        <taxon>Bacteria</taxon>
        <taxon>Pseudomonadati</taxon>
        <taxon>Pseudomonadota</taxon>
        <taxon>Gammaproteobacteria</taxon>
        <taxon>Chromatiales</taxon>
        <taxon>Chromatiaceae</taxon>
        <taxon>Thiohalocapsa</taxon>
    </lineage>
</organism>
<evidence type="ECO:0000313" key="6">
    <source>
        <dbReference type="EMBL" id="MBK1630864.1"/>
    </source>
</evidence>
<dbReference type="CDD" id="cd18081">
    <property type="entry name" value="RlmH-like"/>
    <property type="match status" value="1"/>
</dbReference>
<name>A0ABS1CHA0_9GAMM</name>
<keyword evidence="2 5" id="KW-0808">Transferase</keyword>
<sequence>MRIHIISIGQRMPSWVDAGFEDYARRLPPECQLLLKALPGGLGGKGRTRTGRVDDGELPRLRRDEGERLLAAVPAQARIVALDVGGRGWSSEQLAEQLGGWLAEGRDIALLVGGANGLSDACLARAEQRWSLSPLTLPHPLVRVLLAEQLYRAWSQLKGHPYHRG</sequence>
<dbReference type="RefSeq" id="WP_200236156.1">
    <property type="nucleotide sequence ID" value="NZ_NRRV01000017.1"/>
</dbReference>
<keyword evidence="7" id="KW-1185">Reference proteome</keyword>
<feature type="binding site" evidence="5">
    <location>
        <begin position="132"/>
        <end position="137"/>
    </location>
    <ligand>
        <name>S-adenosyl-L-methionine</name>
        <dbReference type="ChEBI" id="CHEBI:59789"/>
    </ligand>
</feature>
<gene>
    <name evidence="5" type="primary">rlmH</name>
    <name evidence="6" type="ORF">CKO31_08930</name>
</gene>
<comment type="similarity">
    <text evidence="4 5">Belongs to the RNA methyltransferase RlmH family.</text>
</comment>
<keyword evidence="1 5" id="KW-0489">Methyltransferase</keyword>
<dbReference type="NCBIfam" id="TIGR00246">
    <property type="entry name" value="tRNA_RlmH_YbeA"/>
    <property type="match status" value="1"/>
</dbReference>
<comment type="function">
    <text evidence="5">Specifically methylates the pseudouridine at position 1915 (m3Psi1915) in 23S rRNA.</text>
</comment>
<accession>A0ABS1CHA0</accession>
<dbReference type="SUPFAM" id="SSF75217">
    <property type="entry name" value="alpha/beta knot"/>
    <property type="match status" value="1"/>
</dbReference>
<evidence type="ECO:0000256" key="2">
    <source>
        <dbReference type="ARBA" id="ARBA00022679"/>
    </source>
</evidence>
<dbReference type="InterPro" id="IPR029026">
    <property type="entry name" value="tRNA_m1G_MTases_N"/>
</dbReference>
<evidence type="ECO:0000256" key="3">
    <source>
        <dbReference type="ARBA" id="ARBA00022691"/>
    </source>
</evidence>
<feature type="binding site" evidence="5">
    <location>
        <position position="82"/>
    </location>
    <ligand>
        <name>S-adenosyl-L-methionine</name>
        <dbReference type="ChEBI" id="CHEBI:59789"/>
    </ligand>
</feature>